<sequence length="444" mass="48931">MATTTSAPTFQNHASLPIAIVGGGLGGLALAIGLVKHGISIHIYESASAFSEIGAGVTFGINATTALHLLHPRLLERYKKHATYNADPARANTFYTMRWGTDERRSGGRKAGDIAWHLDDIWYDKRAQQLGVKTRSCIHRARLLEELIALLPEGVTSFGKSFEGAKELDDGSLELRFADGTTANAAAIIGCDGIKSRVRAHVCAEVQASYAGECAYRAVVPRAEAEATLGADKVLNGYIYCGYGGYIITYPIENGDLINMVAIPHDEGDAKNRITDDWTVPTTATEMLQRFQGWYSPLIDLISRYQLPSKWALFHLQHAKQYYQRRICLMGDSAHATCPHLGAGAGMAMEDAYILSSLIATVSNFADIEKAFHAYNDVRRPRTQERIKRSLQAALACDFLLPDVGDNVAILKERLEESYRWLWHIDLEAQLEAAKDIMDGERSP</sequence>
<feature type="domain" description="FAD-binding" evidence="5">
    <location>
        <begin position="17"/>
        <end position="389"/>
    </location>
</feature>
<dbReference type="GO" id="GO:0071949">
    <property type="term" value="F:FAD binding"/>
    <property type="evidence" value="ECO:0007669"/>
    <property type="project" value="InterPro"/>
</dbReference>
<dbReference type="GO" id="GO:0016491">
    <property type="term" value="F:oxidoreductase activity"/>
    <property type="evidence" value="ECO:0007669"/>
    <property type="project" value="UniProtKB-KW"/>
</dbReference>
<keyword evidence="3" id="KW-0560">Oxidoreductase</keyword>
<feature type="transmembrane region" description="Helical" evidence="4">
    <location>
        <begin position="14"/>
        <end position="35"/>
    </location>
</feature>
<dbReference type="AlphaFoldDB" id="A0A9P4LEY6"/>
<dbReference type="PRINTS" id="PR00420">
    <property type="entry name" value="RNGMNOXGNASE"/>
</dbReference>
<gene>
    <name evidence="6" type="ORF">EK21DRAFT_82613</name>
</gene>
<dbReference type="GO" id="GO:0044550">
    <property type="term" value="P:secondary metabolite biosynthetic process"/>
    <property type="evidence" value="ECO:0007669"/>
    <property type="project" value="TreeGrafter"/>
</dbReference>
<reference evidence="6" key="1">
    <citation type="journal article" date="2020" name="Stud. Mycol.">
        <title>101 Dothideomycetes genomes: a test case for predicting lifestyles and emergence of pathogens.</title>
        <authorList>
            <person name="Haridas S."/>
            <person name="Albert R."/>
            <person name="Binder M."/>
            <person name="Bloem J."/>
            <person name="Labutti K."/>
            <person name="Salamov A."/>
            <person name="Andreopoulos B."/>
            <person name="Baker S."/>
            <person name="Barry K."/>
            <person name="Bills G."/>
            <person name="Bluhm B."/>
            <person name="Cannon C."/>
            <person name="Castanera R."/>
            <person name="Culley D."/>
            <person name="Daum C."/>
            <person name="Ezra D."/>
            <person name="Gonzalez J."/>
            <person name="Henrissat B."/>
            <person name="Kuo A."/>
            <person name="Liang C."/>
            <person name="Lipzen A."/>
            <person name="Lutzoni F."/>
            <person name="Magnuson J."/>
            <person name="Mondo S."/>
            <person name="Nolan M."/>
            <person name="Ohm R."/>
            <person name="Pangilinan J."/>
            <person name="Park H.-J."/>
            <person name="Ramirez L."/>
            <person name="Alfaro M."/>
            <person name="Sun H."/>
            <person name="Tritt A."/>
            <person name="Yoshinaga Y."/>
            <person name="Zwiers L.-H."/>
            <person name="Turgeon B."/>
            <person name="Goodwin S."/>
            <person name="Spatafora J."/>
            <person name="Crous P."/>
            <person name="Grigoriev I."/>
        </authorList>
    </citation>
    <scope>NUCLEOTIDE SEQUENCE</scope>
    <source>
        <strain evidence="6">CBS 110217</strain>
    </source>
</reference>
<keyword evidence="4" id="KW-0472">Membrane</keyword>
<dbReference type="InterPro" id="IPR036188">
    <property type="entry name" value="FAD/NAD-bd_sf"/>
</dbReference>
<dbReference type="SUPFAM" id="SSF54373">
    <property type="entry name" value="FAD-linked reductases, C-terminal domain"/>
    <property type="match status" value="1"/>
</dbReference>
<keyword evidence="2" id="KW-0274">FAD</keyword>
<dbReference type="PANTHER" id="PTHR46720">
    <property type="entry name" value="HYDROXYLASE, PUTATIVE (AFU_ORTHOLOGUE AFUA_3G01460)-RELATED"/>
    <property type="match status" value="1"/>
</dbReference>
<dbReference type="Pfam" id="PF01494">
    <property type="entry name" value="FAD_binding_3"/>
    <property type="match status" value="1"/>
</dbReference>
<comment type="caution">
    <text evidence="6">The sequence shown here is derived from an EMBL/GenBank/DDBJ whole genome shotgun (WGS) entry which is preliminary data.</text>
</comment>
<evidence type="ECO:0000256" key="1">
    <source>
        <dbReference type="ARBA" id="ARBA00022630"/>
    </source>
</evidence>
<proteinExistence type="predicted"/>
<dbReference type="Gene3D" id="3.50.50.60">
    <property type="entry name" value="FAD/NAD(P)-binding domain"/>
    <property type="match status" value="1"/>
</dbReference>
<dbReference type="PANTHER" id="PTHR46720:SF3">
    <property type="entry name" value="FAD-BINDING DOMAIN-CONTAINING PROTEIN-RELATED"/>
    <property type="match status" value="1"/>
</dbReference>
<evidence type="ECO:0000256" key="4">
    <source>
        <dbReference type="SAM" id="Phobius"/>
    </source>
</evidence>
<keyword evidence="7" id="KW-1185">Reference proteome</keyword>
<keyword evidence="4" id="KW-0812">Transmembrane</keyword>
<dbReference type="OrthoDB" id="417877at2759"/>
<protein>
    <submittedName>
        <fullName evidence="6">Mannitol 1-phosphate dehydrogenase</fullName>
    </submittedName>
</protein>
<evidence type="ECO:0000256" key="3">
    <source>
        <dbReference type="ARBA" id="ARBA00023002"/>
    </source>
</evidence>
<dbReference type="InterPro" id="IPR002938">
    <property type="entry name" value="FAD-bd"/>
</dbReference>
<dbReference type="EMBL" id="ML978464">
    <property type="protein sequence ID" value="KAF2022710.1"/>
    <property type="molecule type" value="Genomic_DNA"/>
</dbReference>
<accession>A0A9P4LEY6</accession>
<keyword evidence="1" id="KW-0285">Flavoprotein</keyword>
<dbReference type="InterPro" id="IPR051104">
    <property type="entry name" value="FAD_monoxygenase"/>
</dbReference>
<dbReference type="Proteomes" id="UP000799777">
    <property type="component" value="Unassembled WGS sequence"/>
</dbReference>
<keyword evidence="4" id="KW-1133">Transmembrane helix</keyword>
<evidence type="ECO:0000256" key="2">
    <source>
        <dbReference type="ARBA" id="ARBA00022827"/>
    </source>
</evidence>
<evidence type="ECO:0000259" key="5">
    <source>
        <dbReference type="Pfam" id="PF01494"/>
    </source>
</evidence>
<organism evidence="6 7">
    <name type="scientific">Setomelanomma holmii</name>
    <dbReference type="NCBI Taxonomy" id="210430"/>
    <lineage>
        <taxon>Eukaryota</taxon>
        <taxon>Fungi</taxon>
        <taxon>Dikarya</taxon>
        <taxon>Ascomycota</taxon>
        <taxon>Pezizomycotina</taxon>
        <taxon>Dothideomycetes</taxon>
        <taxon>Pleosporomycetidae</taxon>
        <taxon>Pleosporales</taxon>
        <taxon>Pleosporineae</taxon>
        <taxon>Phaeosphaeriaceae</taxon>
        <taxon>Setomelanomma</taxon>
    </lineage>
</organism>
<name>A0A9P4LEY6_9PLEO</name>
<evidence type="ECO:0000313" key="7">
    <source>
        <dbReference type="Proteomes" id="UP000799777"/>
    </source>
</evidence>
<evidence type="ECO:0000313" key="6">
    <source>
        <dbReference type="EMBL" id="KAF2022710.1"/>
    </source>
</evidence>
<dbReference type="SUPFAM" id="SSF51905">
    <property type="entry name" value="FAD/NAD(P)-binding domain"/>
    <property type="match status" value="1"/>
</dbReference>